<feature type="non-terminal residue" evidence="2">
    <location>
        <position position="1"/>
    </location>
</feature>
<keyword evidence="1" id="KW-0472">Membrane</keyword>
<keyword evidence="1" id="KW-1133">Transmembrane helix</keyword>
<name>A0A816JTD4_BRANA</name>
<dbReference type="Proteomes" id="UP001295469">
    <property type="component" value="Chromosome C04"/>
</dbReference>
<dbReference type="EMBL" id="HG994368">
    <property type="protein sequence ID" value="CAF1862088.1"/>
    <property type="molecule type" value="Genomic_DNA"/>
</dbReference>
<organism evidence="2">
    <name type="scientific">Brassica napus</name>
    <name type="common">Rape</name>
    <dbReference type="NCBI Taxonomy" id="3708"/>
    <lineage>
        <taxon>Eukaryota</taxon>
        <taxon>Viridiplantae</taxon>
        <taxon>Streptophyta</taxon>
        <taxon>Embryophyta</taxon>
        <taxon>Tracheophyta</taxon>
        <taxon>Spermatophyta</taxon>
        <taxon>Magnoliopsida</taxon>
        <taxon>eudicotyledons</taxon>
        <taxon>Gunneridae</taxon>
        <taxon>Pentapetalae</taxon>
        <taxon>rosids</taxon>
        <taxon>malvids</taxon>
        <taxon>Brassicales</taxon>
        <taxon>Brassicaceae</taxon>
        <taxon>Brassiceae</taxon>
        <taxon>Brassica</taxon>
    </lineage>
</organism>
<accession>A0A816JTD4</accession>
<evidence type="ECO:0000313" key="2">
    <source>
        <dbReference type="EMBL" id="CAF1862088.1"/>
    </source>
</evidence>
<sequence>YYYFGSPKSEIIEIIYQRNRRCLSSYRLRLIAFSYVPELRRPARRLIQRLGRSKSLLFFLVCLIVTRFVTVVPFCKEMWLTQID</sequence>
<keyword evidence="1" id="KW-0812">Transmembrane</keyword>
<gene>
    <name evidence="2" type="ORF">DARMORV10_C04P55100.1</name>
</gene>
<reference evidence="2" key="1">
    <citation type="submission" date="2021-01" db="EMBL/GenBank/DDBJ databases">
        <authorList>
            <consortium name="Genoscope - CEA"/>
            <person name="William W."/>
        </authorList>
    </citation>
    <scope>NUCLEOTIDE SEQUENCE</scope>
</reference>
<evidence type="ECO:0000256" key="1">
    <source>
        <dbReference type="SAM" id="Phobius"/>
    </source>
</evidence>
<protein>
    <submittedName>
        <fullName evidence="2">(rape) hypothetical protein</fullName>
    </submittedName>
</protein>
<feature type="transmembrane region" description="Helical" evidence="1">
    <location>
        <begin position="55"/>
        <end position="74"/>
    </location>
</feature>
<dbReference type="AlphaFoldDB" id="A0A816JTD4"/>
<proteinExistence type="predicted"/>